<dbReference type="AlphaFoldDB" id="A0A9P0MI19"/>
<protein>
    <submittedName>
        <fullName evidence="1">Uncharacterized protein</fullName>
    </submittedName>
</protein>
<accession>A0A9P0MI19</accession>
<evidence type="ECO:0000313" key="2">
    <source>
        <dbReference type="Proteomes" id="UP001152888"/>
    </source>
</evidence>
<keyword evidence="2" id="KW-1185">Reference proteome</keyword>
<comment type="caution">
    <text evidence="1">The sequence shown here is derived from an EMBL/GenBank/DDBJ whole genome shotgun (WGS) entry which is preliminary data.</text>
</comment>
<dbReference type="OrthoDB" id="6500128at2759"/>
<sequence length="71" mass="8395">MDFAEQCDRRIHPQAKASRITRIFFISTYKIMKCNRIKYKESMYTTPYESPEVPCLNIEDAVDAEWNQSKG</sequence>
<reference evidence="1" key="1">
    <citation type="submission" date="2022-03" db="EMBL/GenBank/DDBJ databases">
        <authorList>
            <person name="Sayadi A."/>
        </authorList>
    </citation>
    <scope>NUCLEOTIDE SEQUENCE</scope>
</reference>
<dbReference type="EMBL" id="CAKOFQ010008247">
    <property type="protein sequence ID" value="CAH2012963.1"/>
    <property type="molecule type" value="Genomic_DNA"/>
</dbReference>
<evidence type="ECO:0000313" key="1">
    <source>
        <dbReference type="EMBL" id="CAH2012963.1"/>
    </source>
</evidence>
<name>A0A9P0MI19_ACAOB</name>
<proteinExistence type="predicted"/>
<organism evidence="1 2">
    <name type="scientific">Acanthoscelides obtectus</name>
    <name type="common">Bean weevil</name>
    <name type="synonym">Bruchus obtectus</name>
    <dbReference type="NCBI Taxonomy" id="200917"/>
    <lineage>
        <taxon>Eukaryota</taxon>
        <taxon>Metazoa</taxon>
        <taxon>Ecdysozoa</taxon>
        <taxon>Arthropoda</taxon>
        <taxon>Hexapoda</taxon>
        <taxon>Insecta</taxon>
        <taxon>Pterygota</taxon>
        <taxon>Neoptera</taxon>
        <taxon>Endopterygota</taxon>
        <taxon>Coleoptera</taxon>
        <taxon>Polyphaga</taxon>
        <taxon>Cucujiformia</taxon>
        <taxon>Chrysomeloidea</taxon>
        <taxon>Chrysomelidae</taxon>
        <taxon>Bruchinae</taxon>
        <taxon>Bruchini</taxon>
        <taxon>Acanthoscelides</taxon>
    </lineage>
</organism>
<dbReference type="Proteomes" id="UP001152888">
    <property type="component" value="Unassembled WGS sequence"/>
</dbReference>
<gene>
    <name evidence="1" type="ORF">ACAOBT_LOCUS33127</name>
</gene>